<evidence type="ECO:0000256" key="1">
    <source>
        <dbReference type="SAM" id="MobiDB-lite"/>
    </source>
</evidence>
<gene>
    <name evidence="3" type="ORF">TSPGSL018_14792</name>
    <name evidence="2" type="ORF">TSPGSL018_22050</name>
</gene>
<sequence length="176" mass="19010">MSSTLKVMASGRSGHQLPVSPRGTRRATARVSSRILERRSVLVSPALLSFPVLMPKDSNAAGIEASNLPNIPTRSSAELAGIQDAQKKAIENAESTFQNSELLSNLKARSEANKERYAKELSSKYCQRQAELGVGDCGGLRFIPGATKNGKQKTPKWLQKVLGVDLGDQPDVEVSY</sequence>
<dbReference type="EMBL" id="GBEZ01020725">
    <property type="protein sequence ID" value="JAC65967.1"/>
    <property type="molecule type" value="Transcribed_RNA"/>
</dbReference>
<proteinExistence type="predicted"/>
<dbReference type="AlphaFoldDB" id="A0A061QZ60"/>
<dbReference type="EMBL" id="GBEZ01024050">
    <property type="protein sequence ID" value="JAC62896.1"/>
    <property type="molecule type" value="Transcribed_RNA"/>
</dbReference>
<reference evidence="3" key="1">
    <citation type="submission" date="2014-05" db="EMBL/GenBank/DDBJ databases">
        <title>The transcriptome of the halophilic microalga Tetraselmis sp. GSL018 isolated from the Great Salt Lake, Utah.</title>
        <authorList>
            <person name="Jinkerson R.E."/>
            <person name="D'Adamo S."/>
            <person name="Posewitz M.C."/>
        </authorList>
    </citation>
    <scope>NUCLEOTIDE SEQUENCE</scope>
    <source>
        <strain evidence="3">GSL018</strain>
    </source>
</reference>
<evidence type="ECO:0000313" key="2">
    <source>
        <dbReference type="EMBL" id="JAC62896.1"/>
    </source>
</evidence>
<accession>A0A061QZ60</accession>
<evidence type="ECO:0000313" key="3">
    <source>
        <dbReference type="EMBL" id="JAC65967.1"/>
    </source>
</evidence>
<protein>
    <submittedName>
        <fullName evidence="3">Uncharacterized protein</fullName>
    </submittedName>
</protein>
<feature type="region of interest" description="Disordered" evidence="1">
    <location>
        <begin position="1"/>
        <end position="30"/>
    </location>
</feature>
<dbReference type="PANTHER" id="PTHR36730">
    <property type="entry name" value="OS03G0210700 PROTEIN"/>
    <property type="match status" value="1"/>
</dbReference>
<dbReference type="PANTHER" id="PTHR36730:SF1">
    <property type="entry name" value="CATHEPSIN PROPEPTIDE INHIBITOR DOMAIN-CONTAINING PROTEIN"/>
    <property type="match status" value="1"/>
</dbReference>
<name>A0A061QZ60_9CHLO</name>
<organism evidence="3">
    <name type="scientific">Tetraselmis sp. GSL018</name>
    <dbReference type="NCBI Taxonomy" id="582737"/>
    <lineage>
        <taxon>Eukaryota</taxon>
        <taxon>Viridiplantae</taxon>
        <taxon>Chlorophyta</taxon>
        <taxon>core chlorophytes</taxon>
        <taxon>Chlorodendrophyceae</taxon>
        <taxon>Chlorodendrales</taxon>
        <taxon>Chlorodendraceae</taxon>
        <taxon>Tetraselmis</taxon>
    </lineage>
</organism>